<protein>
    <submittedName>
        <fullName evidence="2">Uncharacterized protein</fullName>
    </submittedName>
</protein>
<organism evidence="3">
    <name type="scientific">Caenorhabditis brenneri</name>
    <name type="common">Nematode worm</name>
    <dbReference type="NCBI Taxonomy" id="135651"/>
    <lineage>
        <taxon>Eukaryota</taxon>
        <taxon>Metazoa</taxon>
        <taxon>Ecdysozoa</taxon>
        <taxon>Nematoda</taxon>
        <taxon>Chromadorea</taxon>
        <taxon>Rhabditida</taxon>
        <taxon>Rhabditina</taxon>
        <taxon>Rhabditomorpha</taxon>
        <taxon>Rhabditoidea</taxon>
        <taxon>Rhabditidae</taxon>
        <taxon>Peloderinae</taxon>
        <taxon>Caenorhabditis</taxon>
    </lineage>
</organism>
<dbReference type="EMBL" id="GL379810">
    <property type="protein sequence ID" value="EGT43111.1"/>
    <property type="molecule type" value="Genomic_DNA"/>
</dbReference>
<dbReference type="InParanoid" id="G0MSJ3"/>
<feature type="compositionally biased region" description="Low complexity" evidence="1">
    <location>
        <begin position="1"/>
        <end position="19"/>
    </location>
</feature>
<name>G0MSJ3_CAEBE</name>
<gene>
    <name evidence="2" type="ORF">CAEBREN_10728</name>
</gene>
<reference evidence="3" key="1">
    <citation type="submission" date="2011-07" db="EMBL/GenBank/DDBJ databases">
        <authorList>
            <consortium name="Caenorhabditis brenneri Sequencing and Analysis Consortium"/>
            <person name="Wilson R.K."/>
        </authorList>
    </citation>
    <scope>NUCLEOTIDE SEQUENCE [LARGE SCALE GENOMIC DNA]</scope>
    <source>
        <strain evidence="3">PB2801</strain>
    </source>
</reference>
<evidence type="ECO:0000313" key="2">
    <source>
        <dbReference type="EMBL" id="EGT43111.1"/>
    </source>
</evidence>
<keyword evidence="3" id="KW-1185">Reference proteome</keyword>
<dbReference type="eggNOG" id="ENOG502TKIH">
    <property type="taxonomic scope" value="Eukaryota"/>
</dbReference>
<dbReference type="AlphaFoldDB" id="G0MSJ3"/>
<proteinExistence type="predicted"/>
<feature type="compositionally biased region" description="Polar residues" evidence="1">
    <location>
        <begin position="36"/>
        <end position="58"/>
    </location>
</feature>
<dbReference type="HOGENOM" id="CLU_674806_0_0_1"/>
<dbReference type="Proteomes" id="UP000008068">
    <property type="component" value="Unassembled WGS sequence"/>
</dbReference>
<evidence type="ECO:0000313" key="3">
    <source>
        <dbReference type="Proteomes" id="UP000008068"/>
    </source>
</evidence>
<feature type="region of interest" description="Disordered" evidence="1">
    <location>
        <begin position="1"/>
        <end position="58"/>
    </location>
</feature>
<sequence length="408" mass="46574">MKDNNLSDSSGSGLSPNPSDSDEGHHASSSSDNSSPDQNCDIPSTSEGSSAPQPNNVNDRLQFATSREAPTVVFQVPIIIVTSDENNNRIQEMVTQAIQTEHPPPERQIANTSRPNVINQNPPLVFQDLVRIENRYYGYGSRFRTSSLPDLPNHRDAWQTFTGHSVRELFDRIYYIPRETIQSGRFGTHGRYRIERIGPANSTNQNPHLPGHVQRVEGNSRRGFDCFWLPDLRWVMSFRTPRYCRLYAHYAAGELAKGHCLPGQVFGDNWPGWALPNLQINVPRDGRPFDMFSYHAMRPQLVHVLSLRYLATLVLLITRAIVEAVYRFNVLLELSDLDDQFQLECRNTKRSSEKRIVTVTLNNVEDTKKKVNRRENKLNQYSLLFRPNITTMFRQSLILPVVTIIANS</sequence>
<accession>G0MSJ3</accession>
<evidence type="ECO:0000256" key="1">
    <source>
        <dbReference type="SAM" id="MobiDB-lite"/>
    </source>
</evidence>